<dbReference type="Proteomes" id="UP001259982">
    <property type="component" value="Unassembled WGS sequence"/>
</dbReference>
<proteinExistence type="predicted"/>
<dbReference type="SUPFAM" id="SSF52540">
    <property type="entry name" value="P-loop containing nucleoside triphosphate hydrolases"/>
    <property type="match status" value="1"/>
</dbReference>
<keyword evidence="4" id="KW-1185">Reference proteome</keyword>
<dbReference type="RefSeq" id="WP_311657436.1">
    <property type="nucleotide sequence ID" value="NZ_JAVRHY010000003.1"/>
</dbReference>
<dbReference type="Gene3D" id="3.40.50.300">
    <property type="entry name" value="P-loop containing nucleotide triphosphate hydrolases"/>
    <property type="match status" value="1"/>
</dbReference>
<evidence type="ECO:0000259" key="2">
    <source>
        <dbReference type="PROSITE" id="PS50110"/>
    </source>
</evidence>
<sequence>MKTQALIVADDSDLRDWLTRNLGGQVGVLPADHDDPAGLAGEIESTPGVGLVFVQFDADNALERARLVEHLAERHRELPVVALGQQEDSEAVLAAMRAGARDFLVVHRDDDNLTELVGRVLRRSPRTGTNTAGQGQLLTVFAAAPDPRIPFLAMHMALALQTQVGEDGRVLLLDLSLPGGATLVFLDTDQTYGALDALRDVERCDQTLIDTAFPRYDNGLYFLSLPEEVAGPPAIDADQLQRLLETLRGLFEHVVLAADAGISLAPLAAAVSPARRAVLLTDQSVLTSRQNKHMLHGLRQADCPLDNVGLVLDQVQSKVGLEPDRLAALLDLPYLAGLSGRPQARLESMNAGEPMFEHAPRDAFNRDVLALLEQITGQTVQMPKTGFMSRLFG</sequence>
<dbReference type="InterPro" id="IPR027417">
    <property type="entry name" value="P-loop_NTPase"/>
</dbReference>
<reference evidence="3 4" key="1">
    <citation type="submission" date="2023-09" db="EMBL/GenBank/DDBJ databases">
        <authorList>
            <person name="Rey-Velasco X."/>
        </authorList>
    </citation>
    <scope>NUCLEOTIDE SEQUENCE [LARGE SCALE GENOMIC DNA]</scope>
    <source>
        <strain evidence="3 4">P385</strain>
    </source>
</reference>
<comment type="caution">
    <text evidence="1">Lacks conserved residue(s) required for the propagation of feature annotation.</text>
</comment>
<feature type="domain" description="Response regulatory" evidence="2">
    <location>
        <begin position="4"/>
        <end position="121"/>
    </location>
</feature>
<evidence type="ECO:0000313" key="3">
    <source>
        <dbReference type="EMBL" id="MDT0617588.1"/>
    </source>
</evidence>
<evidence type="ECO:0000313" key="4">
    <source>
        <dbReference type="Proteomes" id="UP001259982"/>
    </source>
</evidence>
<dbReference type="Pfam" id="PF16968">
    <property type="entry name" value="TadZ_N"/>
    <property type="match status" value="1"/>
</dbReference>
<dbReference type="Gene3D" id="3.40.50.2300">
    <property type="match status" value="1"/>
</dbReference>
<dbReference type="InterPro" id="IPR011006">
    <property type="entry name" value="CheY-like_superfamily"/>
</dbReference>
<evidence type="ECO:0000256" key="1">
    <source>
        <dbReference type="PROSITE-ProRule" id="PRU00169"/>
    </source>
</evidence>
<organism evidence="3 4">
    <name type="scientific">Spectribacter acetivorans</name>
    <dbReference type="NCBI Taxonomy" id="3075603"/>
    <lineage>
        <taxon>Bacteria</taxon>
        <taxon>Pseudomonadati</taxon>
        <taxon>Pseudomonadota</taxon>
        <taxon>Gammaproteobacteria</taxon>
        <taxon>Salinisphaerales</taxon>
        <taxon>Salinisphaeraceae</taxon>
        <taxon>Spectribacter</taxon>
    </lineage>
</organism>
<dbReference type="SUPFAM" id="SSF52172">
    <property type="entry name" value="CheY-like"/>
    <property type="match status" value="1"/>
</dbReference>
<protein>
    <recommendedName>
        <fullName evidence="2">Response regulatory domain-containing protein</fullName>
    </recommendedName>
</protein>
<dbReference type="InterPro" id="IPR001789">
    <property type="entry name" value="Sig_transdc_resp-reg_receiver"/>
</dbReference>
<dbReference type="InterPro" id="IPR031580">
    <property type="entry name" value="TadZ_N"/>
</dbReference>
<name>A0ABU3B546_9GAMM</name>
<dbReference type="PROSITE" id="PS50110">
    <property type="entry name" value="RESPONSE_REGULATORY"/>
    <property type="match status" value="1"/>
</dbReference>
<comment type="caution">
    <text evidence="3">The sequence shown here is derived from an EMBL/GenBank/DDBJ whole genome shotgun (WGS) entry which is preliminary data.</text>
</comment>
<accession>A0ABU3B546</accession>
<gene>
    <name evidence="3" type="ORF">RM531_03805</name>
</gene>
<dbReference type="EMBL" id="JAVRHY010000003">
    <property type="protein sequence ID" value="MDT0617588.1"/>
    <property type="molecule type" value="Genomic_DNA"/>
</dbReference>